<dbReference type="FunFam" id="2.60.120.10:FF:000141">
    <property type="entry name" value="Sulfate transporter family protein"/>
    <property type="match status" value="1"/>
</dbReference>
<evidence type="ECO:0000256" key="9">
    <source>
        <dbReference type="SAM" id="Phobius"/>
    </source>
</evidence>
<dbReference type="Gene3D" id="2.60.120.10">
    <property type="entry name" value="Jelly Rolls"/>
    <property type="match status" value="1"/>
</dbReference>
<dbReference type="AlphaFoldDB" id="A0A292PNK4"/>
<comment type="subcellular location">
    <subcellularLocation>
        <location evidence="1">Vacuole membrane</location>
        <topology evidence="1">Multi-pass membrane protein</topology>
    </subcellularLocation>
</comment>
<dbReference type="Pfam" id="PF00027">
    <property type="entry name" value="cNMP_binding"/>
    <property type="match status" value="1"/>
</dbReference>
<keyword evidence="2" id="KW-0813">Transport</keyword>
<dbReference type="PROSITE" id="PS50801">
    <property type="entry name" value="STAS"/>
    <property type="match status" value="1"/>
</dbReference>
<dbReference type="GO" id="GO:0034490">
    <property type="term" value="P:basic amino acid transmembrane import into vacuole"/>
    <property type="evidence" value="ECO:0007669"/>
    <property type="project" value="UniProtKB-ARBA"/>
</dbReference>
<feature type="transmembrane region" description="Helical" evidence="9">
    <location>
        <begin position="690"/>
        <end position="722"/>
    </location>
</feature>
<dbReference type="SUPFAM" id="SSF51206">
    <property type="entry name" value="cAMP-binding domain-like"/>
    <property type="match status" value="1"/>
</dbReference>
<dbReference type="SMART" id="SM00100">
    <property type="entry name" value="cNMP"/>
    <property type="match status" value="1"/>
</dbReference>
<dbReference type="PROSITE" id="PS50042">
    <property type="entry name" value="CNMP_BINDING_3"/>
    <property type="match status" value="1"/>
</dbReference>
<feature type="region of interest" description="Disordered" evidence="8">
    <location>
        <begin position="111"/>
        <end position="133"/>
    </location>
</feature>
<dbReference type="Pfam" id="PF01740">
    <property type="entry name" value="STAS"/>
    <property type="match status" value="1"/>
</dbReference>
<accession>A0A292PNK4</accession>
<dbReference type="Gene3D" id="3.30.750.24">
    <property type="entry name" value="STAS domain"/>
    <property type="match status" value="1"/>
</dbReference>
<feature type="transmembrane region" description="Helical" evidence="9">
    <location>
        <begin position="637"/>
        <end position="670"/>
    </location>
</feature>
<dbReference type="InterPro" id="IPR002645">
    <property type="entry name" value="STAS_dom"/>
</dbReference>
<keyword evidence="6 9" id="KW-1133">Transmembrane helix</keyword>
<evidence type="ECO:0008006" key="14">
    <source>
        <dbReference type="Google" id="ProtNLM"/>
    </source>
</evidence>
<evidence type="ECO:0000256" key="7">
    <source>
        <dbReference type="ARBA" id="ARBA00023136"/>
    </source>
</evidence>
<evidence type="ECO:0000256" key="1">
    <source>
        <dbReference type="ARBA" id="ARBA00004128"/>
    </source>
</evidence>
<sequence>MSLSSYPRRGSTIAGVPLPEEDTMQREPDEETGLLLPHGPRNAQSDYSLTSRSPPSPPTLLGKQNSRSFFHSSYHNHHLHVDPDKITWPQYTSSLGVRDQTAELATLALSDAGSVRGSPPPRPLSSSYPDTGLIYTVEGSSNRTGVIVEVAEPSSESETPTNIPGKSYLTHLLRNSPPETDSEPETEPEERQGHDVTNDGQNSPVTDDPSAPDNAEGPARTPKIPPAGDDAGLYDAVHQPNGDVATYHGYGAVPGVNVIRAITWPTEKGLDAVKSMLHKRKMWRKQDIWEIAVKPVGYLPAVLLGLLLNVLDGLSYGMILFPLGQSIFSDLSPDGLSIFYVSCIVSQLVYSCGGSIFKGGIGSEMIEVVPFFHKMAFTILNQVGEDRPKAVIATTILSYSLSSILTGVVFFALGYLKLGSLTGFFPRHILVGCIGGVGWFLIATGLEVSARLDGNLSYKLETLQLLLEPATLVLWTVPLSLAIILIIIQRFIKHPLIVPLYFLSIPGVFYLVVLAVPDLGIAPLRDQGWVFELPQAGVPFYHFYTLYDFNEVDWKALASTVPAMFALTFFGILHVPINVPALGVSTGEDNVDVNRELVAHGISNAMSGFAGSIQNYLVYTNSILFIRSGGDSRLAGVMLAIGTFGIMAIGPTVIGYIPVMVVGALIFLLGIELLREALYDTWGKLSGLEYLTICTIVVTMGAWDFVIGILIGIVLACMSYVVQTSQKPAIRAIYSGAIARSTVRRHPNQQRFLRKVGPQIQVFKLAGYMFFGTIASVESKIRSLLEEKNFQEQPIRFLIVDLLHVNGIDFSAAEAFTRMRRLLSAKNVEMILSSVQSESEVGRGLRAVGVWGDNDKIQVFQDLNAALEACENEFLTAFYFHRDELATVKHAPPTHLDVPSRSPNDIHGIEVAYSSPRRNLLKLAAASTLGESELEPQHSKWKNFKQPLPLILQTFQEMTDKNEDFWFHVIPFFVRREFAQGSVVFSRGDKSKEFYLLEEGMFRAEYDLEQGKYFESIVAGTTCGELPFFSATKRTATVIAEKRTVAWVLSKKSWESMKKAQPDIAKELLEIALKLTSERMSAITSYVLTSAG</sequence>
<feature type="region of interest" description="Disordered" evidence="8">
    <location>
        <begin position="151"/>
        <end position="237"/>
    </location>
</feature>
<evidence type="ECO:0000256" key="5">
    <source>
        <dbReference type="ARBA" id="ARBA00022970"/>
    </source>
</evidence>
<feature type="transmembrane region" description="Helical" evidence="9">
    <location>
        <begin position="466"/>
        <end position="488"/>
    </location>
</feature>
<feature type="transmembrane region" description="Helical" evidence="9">
    <location>
        <begin position="500"/>
        <end position="522"/>
    </location>
</feature>
<feature type="region of interest" description="Disordered" evidence="8">
    <location>
        <begin position="1"/>
        <end position="65"/>
    </location>
</feature>
<dbReference type="FunFam" id="3.30.750.24:FF:000012">
    <property type="entry name" value="Sulfate transporter family protein"/>
    <property type="match status" value="1"/>
</dbReference>
<dbReference type="InterPro" id="IPR011547">
    <property type="entry name" value="SLC26A/SulP_dom"/>
</dbReference>
<evidence type="ECO:0000256" key="6">
    <source>
        <dbReference type="ARBA" id="ARBA00022989"/>
    </source>
</evidence>
<dbReference type="CDD" id="cd00038">
    <property type="entry name" value="CAP_ED"/>
    <property type="match status" value="1"/>
</dbReference>
<dbReference type="EMBL" id="LN891118">
    <property type="protein sequence ID" value="CUS08694.1"/>
    <property type="molecule type" value="Genomic_DNA"/>
</dbReference>
<keyword evidence="4 9" id="KW-0812">Transmembrane</keyword>
<keyword evidence="5" id="KW-0029">Amino-acid transport</keyword>
<feature type="transmembrane region" description="Helical" evidence="9">
    <location>
        <begin position="396"/>
        <end position="416"/>
    </location>
</feature>
<reference evidence="12" key="1">
    <citation type="submission" date="2015-10" db="EMBL/GenBank/DDBJ databases">
        <authorList>
            <person name="Regsiter A."/>
            <person name="william w."/>
        </authorList>
    </citation>
    <scope>NUCLEOTIDE SEQUENCE</scope>
    <source>
        <strain evidence="12">Montdore</strain>
    </source>
</reference>
<dbReference type="InterPro" id="IPR000595">
    <property type="entry name" value="cNMP-bd_dom"/>
</dbReference>
<feature type="transmembrane region" description="Helical" evidence="9">
    <location>
        <begin position="428"/>
        <end position="446"/>
    </location>
</feature>
<dbReference type="InterPro" id="IPR052706">
    <property type="entry name" value="Membrane-Transporter-like"/>
</dbReference>
<dbReference type="Proteomes" id="UP001412239">
    <property type="component" value="Unassembled WGS sequence"/>
</dbReference>
<protein>
    <recommendedName>
        <fullName evidence="14">STAS domain-containing protein</fullName>
    </recommendedName>
</protein>
<dbReference type="GO" id="GO:0000329">
    <property type="term" value="C:fungal-type vacuole membrane"/>
    <property type="evidence" value="ECO:0007669"/>
    <property type="project" value="UniProtKB-ARBA"/>
</dbReference>
<dbReference type="InterPro" id="IPR036513">
    <property type="entry name" value="STAS_dom_sf"/>
</dbReference>
<dbReference type="InterPro" id="IPR014710">
    <property type="entry name" value="RmlC-like_jellyroll"/>
</dbReference>
<dbReference type="PANTHER" id="PTHR43310:SF4">
    <property type="entry name" value="AFR304WP"/>
    <property type="match status" value="1"/>
</dbReference>
<organism evidence="12 13">
    <name type="scientific">Tuber aestivum</name>
    <name type="common">summer truffle</name>
    <dbReference type="NCBI Taxonomy" id="59557"/>
    <lineage>
        <taxon>Eukaryota</taxon>
        <taxon>Fungi</taxon>
        <taxon>Dikarya</taxon>
        <taxon>Ascomycota</taxon>
        <taxon>Pezizomycotina</taxon>
        <taxon>Pezizomycetes</taxon>
        <taxon>Pezizales</taxon>
        <taxon>Tuberaceae</taxon>
        <taxon>Tuber</taxon>
    </lineage>
</organism>
<dbReference type="SUPFAM" id="SSF52091">
    <property type="entry name" value="SpoIIaa-like"/>
    <property type="match status" value="1"/>
</dbReference>
<evidence type="ECO:0000313" key="13">
    <source>
        <dbReference type="Proteomes" id="UP001412239"/>
    </source>
</evidence>
<keyword evidence="7 9" id="KW-0472">Membrane</keyword>
<dbReference type="PANTHER" id="PTHR43310">
    <property type="entry name" value="SULFATE TRANSPORTER YBAR-RELATED"/>
    <property type="match status" value="1"/>
</dbReference>
<dbReference type="Pfam" id="PF00916">
    <property type="entry name" value="Sulfate_transp"/>
    <property type="match status" value="1"/>
</dbReference>
<name>A0A292PNK4_9PEZI</name>
<evidence type="ECO:0000256" key="2">
    <source>
        <dbReference type="ARBA" id="ARBA00022448"/>
    </source>
</evidence>
<dbReference type="InterPro" id="IPR018490">
    <property type="entry name" value="cNMP-bd_dom_sf"/>
</dbReference>
<feature type="transmembrane region" description="Helical" evidence="9">
    <location>
        <begin position="338"/>
        <end position="357"/>
    </location>
</feature>
<dbReference type="CDD" id="cd07042">
    <property type="entry name" value="STAS_SulP_like_sulfate_transporter"/>
    <property type="match status" value="1"/>
</dbReference>
<feature type="domain" description="Cyclic nucleotide-binding" evidence="10">
    <location>
        <begin position="976"/>
        <end position="1075"/>
    </location>
</feature>
<proteinExistence type="predicted"/>
<evidence type="ECO:0000256" key="4">
    <source>
        <dbReference type="ARBA" id="ARBA00022692"/>
    </source>
</evidence>
<gene>
    <name evidence="12" type="ORF">GSTUAT00007202001</name>
</gene>
<feature type="transmembrane region" description="Helical" evidence="9">
    <location>
        <begin position="556"/>
        <end position="575"/>
    </location>
</feature>
<feature type="domain" description="STAS" evidence="11">
    <location>
        <begin position="758"/>
        <end position="870"/>
    </location>
</feature>
<evidence type="ECO:0000259" key="11">
    <source>
        <dbReference type="PROSITE" id="PS50801"/>
    </source>
</evidence>
<evidence type="ECO:0000256" key="3">
    <source>
        <dbReference type="ARBA" id="ARBA00022554"/>
    </source>
</evidence>
<evidence type="ECO:0000313" key="12">
    <source>
        <dbReference type="EMBL" id="CUS08694.1"/>
    </source>
</evidence>
<feature type="compositionally biased region" description="Polar residues" evidence="8">
    <location>
        <begin position="154"/>
        <end position="164"/>
    </location>
</feature>
<keyword evidence="13" id="KW-1185">Reference proteome</keyword>
<evidence type="ECO:0000256" key="8">
    <source>
        <dbReference type="SAM" id="MobiDB-lite"/>
    </source>
</evidence>
<evidence type="ECO:0000259" key="10">
    <source>
        <dbReference type="PROSITE" id="PS50042"/>
    </source>
</evidence>
<keyword evidence="3" id="KW-0926">Vacuole</keyword>